<dbReference type="EMBL" id="KL662186">
    <property type="protein sequence ID" value="KFM29100.1"/>
    <property type="molecule type" value="Genomic_DNA"/>
</dbReference>
<evidence type="ECO:0000313" key="3">
    <source>
        <dbReference type="EMBL" id="KFM29100.1"/>
    </source>
</evidence>
<name>A0A087STP6_AUXPR</name>
<evidence type="ECO:0000313" key="4">
    <source>
        <dbReference type="Proteomes" id="UP000028924"/>
    </source>
</evidence>
<dbReference type="KEGG" id="apro:F751_3717"/>
<reference evidence="3 4" key="1">
    <citation type="journal article" date="2014" name="BMC Genomics">
        <title>Oil accumulation mechanisms of the oleaginous microalga Chlorella protothecoides revealed through its genome, transcriptomes, and proteomes.</title>
        <authorList>
            <person name="Gao C."/>
            <person name="Wang Y."/>
            <person name="Shen Y."/>
            <person name="Yan D."/>
            <person name="He X."/>
            <person name="Dai J."/>
            <person name="Wu Q."/>
        </authorList>
    </citation>
    <scope>NUCLEOTIDE SEQUENCE [LARGE SCALE GENOMIC DNA]</scope>
    <source>
        <strain evidence="3 4">0710</strain>
    </source>
</reference>
<feature type="transmembrane region" description="Helical" evidence="2">
    <location>
        <begin position="152"/>
        <end position="174"/>
    </location>
</feature>
<dbReference type="GeneID" id="23615108"/>
<dbReference type="AlphaFoldDB" id="A0A087STP6"/>
<evidence type="ECO:0000256" key="2">
    <source>
        <dbReference type="SAM" id="Phobius"/>
    </source>
</evidence>
<feature type="region of interest" description="Disordered" evidence="1">
    <location>
        <begin position="1"/>
        <end position="21"/>
    </location>
</feature>
<keyword evidence="4" id="KW-1185">Reference proteome</keyword>
<keyword evidence="2" id="KW-1133">Transmembrane helix</keyword>
<dbReference type="Proteomes" id="UP000028924">
    <property type="component" value="Unassembled WGS sequence"/>
</dbReference>
<proteinExistence type="predicted"/>
<accession>A0A087STP6</accession>
<evidence type="ECO:0000256" key="1">
    <source>
        <dbReference type="SAM" id="MobiDB-lite"/>
    </source>
</evidence>
<gene>
    <name evidence="3" type="ORF">F751_3717</name>
</gene>
<dbReference type="RefSeq" id="XP_011402149.1">
    <property type="nucleotide sequence ID" value="XM_011403847.1"/>
</dbReference>
<keyword evidence="2" id="KW-0812">Transmembrane</keyword>
<keyword evidence="2" id="KW-0472">Membrane</keyword>
<protein>
    <submittedName>
        <fullName evidence="3">Uncharacterized protein</fullName>
    </submittedName>
</protein>
<sequence>MTEVAALSEANGEPPTPGNLDGELLHENLCRHHIPFNKDKLKVAIGLGIAFINDLGLFDGGERETYEACIEAGKPPSCLACIQAATRQEAIPPLLEAAHCLVELLILVRKDLNKLYDLHMRVSACSVLLGVTVFAVATIVEESNSCGTASCFVLEGTALACYVLALNCGMRLAFIYGIRKIQTAVEGDILRSGWERELHTRTRLDLKPGLRRSLLRFSHNEAQLFWRELKGWFRKEFLAPAKPKT</sequence>
<feature type="transmembrane region" description="Helical" evidence="2">
    <location>
        <begin position="118"/>
        <end position="140"/>
    </location>
</feature>
<organism evidence="3 4">
    <name type="scientific">Auxenochlorella protothecoides</name>
    <name type="common">Green microalga</name>
    <name type="synonym">Chlorella protothecoides</name>
    <dbReference type="NCBI Taxonomy" id="3075"/>
    <lineage>
        <taxon>Eukaryota</taxon>
        <taxon>Viridiplantae</taxon>
        <taxon>Chlorophyta</taxon>
        <taxon>core chlorophytes</taxon>
        <taxon>Trebouxiophyceae</taxon>
        <taxon>Chlorellales</taxon>
        <taxon>Chlorellaceae</taxon>
        <taxon>Auxenochlorella</taxon>
    </lineage>
</organism>